<organism evidence="11 12">
    <name type="scientific">Occallatibacter riparius</name>
    <dbReference type="NCBI Taxonomy" id="1002689"/>
    <lineage>
        <taxon>Bacteria</taxon>
        <taxon>Pseudomonadati</taxon>
        <taxon>Acidobacteriota</taxon>
        <taxon>Terriglobia</taxon>
        <taxon>Terriglobales</taxon>
        <taxon>Acidobacteriaceae</taxon>
        <taxon>Occallatibacter</taxon>
    </lineage>
</organism>
<dbReference type="AlphaFoldDB" id="A0A9J7BJ29"/>
<dbReference type="PANTHER" id="PTHR35038">
    <property type="entry name" value="DISSIMILATORY SULFITE REDUCTASE SIRA"/>
    <property type="match status" value="1"/>
</dbReference>
<evidence type="ECO:0000256" key="5">
    <source>
        <dbReference type="ARBA" id="ARBA00022989"/>
    </source>
</evidence>
<evidence type="ECO:0000256" key="4">
    <source>
        <dbReference type="ARBA" id="ARBA00022729"/>
    </source>
</evidence>
<dbReference type="GO" id="GO:0009055">
    <property type="term" value="F:electron transfer activity"/>
    <property type="evidence" value="ECO:0007669"/>
    <property type="project" value="InterPro"/>
</dbReference>
<dbReference type="Gene3D" id="1.20.950.20">
    <property type="entry name" value="Transmembrane di-heme cytochromes, Chain C"/>
    <property type="match status" value="1"/>
</dbReference>
<dbReference type="InterPro" id="IPR051829">
    <property type="entry name" value="Multiheme_Cytochr_ET"/>
</dbReference>
<dbReference type="SUPFAM" id="SSF48695">
    <property type="entry name" value="Multiheme cytochromes"/>
    <property type="match status" value="1"/>
</dbReference>
<feature type="domain" description="Cytochrome b561 bacterial/Ni-hydrogenase" evidence="10">
    <location>
        <begin position="436"/>
        <end position="611"/>
    </location>
</feature>
<evidence type="ECO:0000313" key="11">
    <source>
        <dbReference type="EMBL" id="UWZ82515.1"/>
    </source>
</evidence>
<sequence>MVLAVNAARFLSRIFIVTSLLAASTLFGQHKLKDADCLACHGDSTLSSDANGKPHSLFVDQKQLRHSIHGRLFACVDCHKDVTSLAHDKTPAKITCVQCHSKAQAAYDQSTHAKATKAGANAATCGDCHGDVHYVTGAGDPKASISHGNVPATCGRCHGQKFLMESNGRSAQPFLSYQDSVHGHAVENGSVQAAVCTDCHGDHAILPPNDQASSINKFNVPATCGKCHSQVQQTFTASIHGQGIARGNKLAPDCTDCHGIHSIKRHTDSSSPVAAANVSRDSCARCHEGVRLSQEFGLPGQRVSTYFDSYHGLATQGGSVVAANCSSCHGVHDILPSTDPHSSINHANLSATCGQCHKGVTQKFVLTRVHMQDGGPGGVSGGGDIGSTAVRWVRMIYIPLIIIVIGFMALHNLVIWRRKLSDRHKAHSVTVVRMTPNQRWQHLVLLLSFVVLVITGFALKYPESWFAHLLGMSEHLRSTVHRIAGVALIAAGVYHAFYVAKFRDGRRLLRDLAPGPRDLKDALAAMLYYLHLRDEKPKFDRFNYAEKAEYWALVWGTALMGLTGVMIWAKVWVGNLLARWLVDVATSIHFYEAILATLAIVVWHFYQVFFDPDVYPMNSAWWDGKMSADHYREEHQLDAETLANAVEETPRGDRSQQGSKHPATNPAQD</sequence>
<dbReference type="RefSeq" id="WP_260791699.1">
    <property type="nucleotide sequence ID" value="NZ_CP093313.1"/>
</dbReference>
<evidence type="ECO:0000256" key="7">
    <source>
        <dbReference type="SAM" id="MobiDB-lite"/>
    </source>
</evidence>
<dbReference type="Gene3D" id="1.10.1130.10">
    <property type="entry name" value="Flavocytochrome C3, Chain A"/>
    <property type="match status" value="1"/>
</dbReference>
<evidence type="ECO:0000259" key="10">
    <source>
        <dbReference type="Pfam" id="PF01292"/>
    </source>
</evidence>
<dbReference type="InterPro" id="IPR016174">
    <property type="entry name" value="Di-haem_cyt_TM"/>
</dbReference>
<dbReference type="Pfam" id="PF01292">
    <property type="entry name" value="Ni_hydr_CYTB"/>
    <property type="match status" value="1"/>
</dbReference>
<dbReference type="CDD" id="cd08168">
    <property type="entry name" value="Cytochrom_C3"/>
    <property type="match status" value="2"/>
</dbReference>
<feature type="transmembrane region" description="Helical" evidence="8">
    <location>
        <begin position="443"/>
        <end position="459"/>
    </location>
</feature>
<dbReference type="InterPro" id="IPR036280">
    <property type="entry name" value="Multihaem_cyt_sf"/>
</dbReference>
<keyword evidence="5 8" id="KW-1133">Transmembrane helix</keyword>
<evidence type="ECO:0000313" key="12">
    <source>
        <dbReference type="Proteomes" id="UP001059380"/>
    </source>
</evidence>
<evidence type="ECO:0000256" key="3">
    <source>
        <dbReference type="ARBA" id="ARBA00022692"/>
    </source>
</evidence>
<evidence type="ECO:0000256" key="1">
    <source>
        <dbReference type="ARBA" id="ARBA00004651"/>
    </source>
</evidence>
<dbReference type="KEGG" id="orp:MOP44_18285"/>
<keyword evidence="6 8" id="KW-0472">Membrane</keyword>
<evidence type="ECO:0000256" key="2">
    <source>
        <dbReference type="ARBA" id="ARBA00022475"/>
    </source>
</evidence>
<dbReference type="GO" id="GO:0005886">
    <property type="term" value="C:plasma membrane"/>
    <property type="evidence" value="ECO:0007669"/>
    <property type="project" value="UniProtKB-SubCell"/>
</dbReference>
<feature type="region of interest" description="Disordered" evidence="7">
    <location>
        <begin position="642"/>
        <end position="669"/>
    </location>
</feature>
<dbReference type="EMBL" id="CP093313">
    <property type="protein sequence ID" value="UWZ82515.1"/>
    <property type="molecule type" value="Genomic_DNA"/>
</dbReference>
<feature type="transmembrane region" description="Helical" evidence="8">
    <location>
        <begin position="550"/>
        <end position="569"/>
    </location>
</feature>
<comment type="subcellular location">
    <subcellularLocation>
        <location evidence="1">Cell membrane</location>
        <topology evidence="1">Multi-pass membrane protein</topology>
    </subcellularLocation>
</comment>
<reference evidence="11" key="1">
    <citation type="submission" date="2021-04" db="EMBL/GenBank/DDBJ databases">
        <title>Phylogenetic analysis of Acidobacteriaceae.</title>
        <authorList>
            <person name="Qiu L."/>
            <person name="Zhang Q."/>
        </authorList>
    </citation>
    <scope>NUCLEOTIDE SEQUENCE</scope>
    <source>
        <strain evidence="11">DSM 25168</strain>
    </source>
</reference>
<dbReference type="Proteomes" id="UP001059380">
    <property type="component" value="Chromosome"/>
</dbReference>
<evidence type="ECO:0000256" key="8">
    <source>
        <dbReference type="SAM" id="Phobius"/>
    </source>
</evidence>
<feature type="chain" id="PRO_5039945286" evidence="9">
    <location>
        <begin position="23"/>
        <end position="669"/>
    </location>
</feature>
<dbReference type="Gene3D" id="3.90.10.10">
    <property type="entry name" value="Cytochrome C3"/>
    <property type="match status" value="2"/>
</dbReference>
<keyword evidence="4 9" id="KW-0732">Signal</keyword>
<name>A0A9J7BJ29_9BACT</name>
<keyword evidence="3 8" id="KW-0812">Transmembrane</keyword>
<feature type="transmembrane region" description="Helical" evidence="8">
    <location>
        <begin position="396"/>
        <end position="416"/>
    </location>
</feature>
<dbReference type="GO" id="GO:0022904">
    <property type="term" value="P:respiratory electron transport chain"/>
    <property type="evidence" value="ECO:0007669"/>
    <property type="project" value="InterPro"/>
</dbReference>
<feature type="transmembrane region" description="Helical" evidence="8">
    <location>
        <begin position="589"/>
        <end position="609"/>
    </location>
</feature>
<feature type="transmembrane region" description="Helical" evidence="8">
    <location>
        <begin position="479"/>
        <end position="500"/>
    </location>
</feature>
<protein>
    <submittedName>
        <fullName evidence="11">Cytochrome b/b6 domain-containing protein</fullName>
    </submittedName>
</protein>
<dbReference type="PANTHER" id="PTHR35038:SF6">
    <property type="entry name" value="SURFACE LOCALIZED DECAHEME CYTOCHROME C LIPOPROTEIN"/>
    <property type="match status" value="1"/>
</dbReference>
<dbReference type="InterPro" id="IPR011577">
    <property type="entry name" value="Cyt_b561_bac/Ni-Hgenase"/>
</dbReference>
<dbReference type="SUPFAM" id="SSF81342">
    <property type="entry name" value="Transmembrane di-heme cytochromes"/>
    <property type="match status" value="1"/>
</dbReference>
<keyword evidence="2" id="KW-1003">Cell membrane</keyword>
<feature type="signal peptide" evidence="9">
    <location>
        <begin position="1"/>
        <end position="22"/>
    </location>
</feature>
<proteinExistence type="predicted"/>
<evidence type="ECO:0000256" key="6">
    <source>
        <dbReference type="ARBA" id="ARBA00023136"/>
    </source>
</evidence>
<accession>A0A9J7BJ29</accession>
<evidence type="ECO:0000256" key="9">
    <source>
        <dbReference type="SAM" id="SignalP"/>
    </source>
</evidence>
<gene>
    <name evidence="11" type="ORF">MOP44_18285</name>
</gene>
<dbReference type="GO" id="GO:0016491">
    <property type="term" value="F:oxidoreductase activity"/>
    <property type="evidence" value="ECO:0007669"/>
    <property type="project" value="TreeGrafter"/>
</dbReference>
<keyword evidence="12" id="KW-1185">Reference proteome</keyword>